<evidence type="ECO:0000313" key="2">
    <source>
        <dbReference type="Proteomes" id="UP000609879"/>
    </source>
</evidence>
<gene>
    <name evidence="1" type="ORF">Ade02nite_46270</name>
</gene>
<reference evidence="1 2" key="1">
    <citation type="submission" date="2021-01" db="EMBL/GenBank/DDBJ databases">
        <title>Whole genome shotgun sequence of Actinoplanes deccanensis NBRC 13994.</title>
        <authorList>
            <person name="Komaki H."/>
            <person name="Tamura T."/>
        </authorList>
    </citation>
    <scope>NUCLEOTIDE SEQUENCE [LARGE SCALE GENOMIC DNA]</scope>
    <source>
        <strain evidence="1 2">NBRC 13994</strain>
    </source>
</reference>
<accession>A0ABQ3Y7L0</accession>
<evidence type="ECO:0000313" key="1">
    <source>
        <dbReference type="EMBL" id="GID75986.1"/>
    </source>
</evidence>
<dbReference type="Proteomes" id="UP000609879">
    <property type="component" value="Unassembled WGS sequence"/>
</dbReference>
<sequence>MGVAAGAVAFLFWCEQSGFYGGLRDRGTGKSASNRTVQLSAGVAYSCFYVPASTFGAGTSLSDIVTHAERDAAPP</sequence>
<comment type="caution">
    <text evidence="1">The sequence shown here is derived from an EMBL/GenBank/DDBJ whole genome shotgun (WGS) entry which is preliminary data.</text>
</comment>
<protein>
    <submittedName>
        <fullName evidence="1">Uncharacterized protein</fullName>
    </submittedName>
</protein>
<name>A0ABQ3Y7L0_9ACTN</name>
<organism evidence="1 2">
    <name type="scientific">Paractinoplanes deccanensis</name>
    <dbReference type="NCBI Taxonomy" id="113561"/>
    <lineage>
        <taxon>Bacteria</taxon>
        <taxon>Bacillati</taxon>
        <taxon>Actinomycetota</taxon>
        <taxon>Actinomycetes</taxon>
        <taxon>Micromonosporales</taxon>
        <taxon>Micromonosporaceae</taxon>
        <taxon>Paractinoplanes</taxon>
    </lineage>
</organism>
<proteinExistence type="predicted"/>
<keyword evidence="2" id="KW-1185">Reference proteome</keyword>
<dbReference type="EMBL" id="BOMI01000088">
    <property type="protein sequence ID" value="GID75986.1"/>
    <property type="molecule type" value="Genomic_DNA"/>
</dbReference>